<name>A0A1J6HY10_NICAT</name>
<comment type="caution">
    <text evidence="1">The sequence shown here is derived from an EMBL/GenBank/DDBJ whole genome shotgun (WGS) entry which is preliminary data.</text>
</comment>
<dbReference type="EMBL" id="MJEQ01037192">
    <property type="protein sequence ID" value="OIS97740.1"/>
    <property type="molecule type" value="Genomic_DNA"/>
</dbReference>
<accession>A0A1J6HY10</accession>
<reference evidence="1" key="1">
    <citation type="submission" date="2016-11" db="EMBL/GenBank/DDBJ databases">
        <title>The genome of Nicotiana attenuata.</title>
        <authorList>
            <person name="Xu S."/>
            <person name="Brockmoeller T."/>
            <person name="Gaquerel E."/>
            <person name="Navarro A."/>
            <person name="Kuhl H."/>
            <person name="Gase K."/>
            <person name="Ling Z."/>
            <person name="Zhou W."/>
            <person name="Kreitzer C."/>
            <person name="Stanke M."/>
            <person name="Tang H."/>
            <person name="Lyons E."/>
            <person name="Pandey P."/>
            <person name="Pandey S.P."/>
            <person name="Timmermann B."/>
            <person name="Baldwin I.T."/>
        </authorList>
    </citation>
    <scope>NUCLEOTIDE SEQUENCE [LARGE SCALE GENOMIC DNA]</scope>
    <source>
        <strain evidence="1">UT</strain>
    </source>
</reference>
<keyword evidence="2" id="KW-1185">Reference proteome</keyword>
<gene>
    <name evidence="1" type="ORF">A4A49_15394</name>
</gene>
<dbReference type="Gramene" id="OIS97740">
    <property type="protein sequence ID" value="OIS97740"/>
    <property type="gene ID" value="A4A49_15394"/>
</dbReference>
<sequence length="189" mass="20060">MKEEGNGTVNPSNTIIGYSLSAAHAMDGNGVGQVTKAPTKVLEDTVRSNNKTADGKPKESKGTVILVYTAIVNPNLGSIYELQFKAIIPKASGAIEALLVACASGTEQPMQLQINVPLKSSNQILPKIITHNVAPVDLQNVVVEQGEIEEEGEDESIEGNFKAVARDADLFHRVAGRSGKKGKKQGQVK</sequence>
<organism evidence="1 2">
    <name type="scientific">Nicotiana attenuata</name>
    <name type="common">Coyote tobacco</name>
    <dbReference type="NCBI Taxonomy" id="49451"/>
    <lineage>
        <taxon>Eukaryota</taxon>
        <taxon>Viridiplantae</taxon>
        <taxon>Streptophyta</taxon>
        <taxon>Embryophyta</taxon>
        <taxon>Tracheophyta</taxon>
        <taxon>Spermatophyta</taxon>
        <taxon>Magnoliopsida</taxon>
        <taxon>eudicotyledons</taxon>
        <taxon>Gunneridae</taxon>
        <taxon>Pentapetalae</taxon>
        <taxon>asterids</taxon>
        <taxon>lamiids</taxon>
        <taxon>Solanales</taxon>
        <taxon>Solanaceae</taxon>
        <taxon>Nicotianoideae</taxon>
        <taxon>Nicotianeae</taxon>
        <taxon>Nicotiana</taxon>
    </lineage>
</organism>
<proteinExistence type="predicted"/>
<dbReference type="AlphaFoldDB" id="A0A1J6HY10"/>
<evidence type="ECO:0000313" key="2">
    <source>
        <dbReference type="Proteomes" id="UP000187609"/>
    </source>
</evidence>
<protein>
    <submittedName>
        <fullName evidence="1">Uncharacterized protein</fullName>
    </submittedName>
</protein>
<dbReference type="Proteomes" id="UP000187609">
    <property type="component" value="Unassembled WGS sequence"/>
</dbReference>
<evidence type="ECO:0000313" key="1">
    <source>
        <dbReference type="EMBL" id="OIS97740.1"/>
    </source>
</evidence>